<dbReference type="PROSITE" id="PS51257">
    <property type="entry name" value="PROKAR_LIPOPROTEIN"/>
    <property type="match status" value="1"/>
</dbReference>
<name>A0A1B0C3U8_9MUSC</name>
<evidence type="ECO:0008006" key="4">
    <source>
        <dbReference type="Google" id="ProtNLM"/>
    </source>
</evidence>
<sequence length="108" mass="12552">MQFRWFSREEGWSILPPFMSEVIVSYLLVFFGCMGCIKSEYIANDRFALCFHFGRAALLLVHLILLCSAVWDERNSNHFGSVLTRFGLVVGSLASYLMNFIIYYIYPM</sequence>
<protein>
    <recommendedName>
        <fullName evidence="4">Intimal thickness related receptor IRP domain-containing protein</fullName>
    </recommendedName>
</protein>
<dbReference type="EMBL" id="JXJN01025115">
    <property type="status" value="NOT_ANNOTATED_CDS"/>
    <property type="molecule type" value="Genomic_DNA"/>
</dbReference>
<feature type="transmembrane region" description="Helical" evidence="1">
    <location>
        <begin position="49"/>
        <end position="71"/>
    </location>
</feature>
<evidence type="ECO:0000313" key="2">
    <source>
        <dbReference type="EnsemblMetazoa" id="GPPI048378-PA"/>
    </source>
</evidence>
<feature type="transmembrane region" description="Helical" evidence="1">
    <location>
        <begin position="83"/>
        <end position="106"/>
    </location>
</feature>
<reference evidence="2" key="2">
    <citation type="submission" date="2020-05" db="UniProtKB">
        <authorList>
            <consortium name="EnsemblMetazoa"/>
        </authorList>
    </citation>
    <scope>IDENTIFICATION</scope>
    <source>
        <strain evidence="2">IAEA</strain>
    </source>
</reference>
<keyword evidence="3" id="KW-1185">Reference proteome</keyword>
<evidence type="ECO:0000313" key="3">
    <source>
        <dbReference type="Proteomes" id="UP000092460"/>
    </source>
</evidence>
<dbReference type="Proteomes" id="UP000092460">
    <property type="component" value="Unassembled WGS sequence"/>
</dbReference>
<feature type="transmembrane region" description="Helical" evidence="1">
    <location>
        <begin position="12"/>
        <end position="37"/>
    </location>
</feature>
<dbReference type="AlphaFoldDB" id="A0A1B0C3U8"/>
<keyword evidence="1" id="KW-0472">Membrane</keyword>
<dbReference type="EnsemblMetazoa" id="GPPI048378-RA">
    <property type="protein sequence ID" value="GPPI048378-PA"/>
    <property type="gene ID" value="GPPI048378"/>
</dbReference>
<proteinExistence type="predicted"/>
<accession>A0A1B0C3U8</accession>
<evidence type="ECO:0000256" key="1">
    <source>
        <dbReference type="SAM" id="Phobius"/>
    </source>
</evidence>
<organism evidence="2 3">
    <name type="scientific">Glossina palpalis gambiensis</name>
    <dbReference type="NCBI Taxonomy" id="67801"/>
    <lineage>
        <taxon>Eukaryota</taxon>
        <taxon>Metazoa</taxon>
        <taxon>Ecdysozoa</taxon>
        <taxon>Arthropoda</taxon>
        <taxon>Hexapoda</taxon>
        <taxon>Insecta</taxon>
        <taxon>Pterygota</taxon>
        <taxon>Neoptera</taxon>
        <taxon>Endopterygota</taxon>
        <taxon>Diptera</taxon>
        <taxon>Brachycera</taxon>
        <taxon>Muscomorpha</taxon>
        <taxon>Hippoboscoidea</taxon>
        <taxon>Glossinidae</taxon>
        <taxon>Glossina</taxon>
    </lineage>
</organism>
<keyword evidence="1" id="KW-1133">Transmembrane helix</keyword>
<reference evidence="3" key="1">
    <citation type="submission" date="2015-01" db="EMBL/GenBank/DDBJ databases">
        <authorList>
            <person name="Aksoy S."/>
            <person name="Warren W."/>
            <person name="Wilson R.K."/>
        </authorList>
    </citation>
    <scope>NUCLEOTIDE SEQUENCE [LARGE SCALE GENOMIC DNA]</scope>
    <source>
        <strain evidence="3">IAEA</strain>
    </source>
</reference>
<keyword evidence="1" id="KW-0812">Transmembrane</keyword>
<dbReference type="VEuPathDB" id="VectorBase:GPPI048378"/>